<gene>
    <name evidence="1" type="ORF">A4D02_32080</name>
</gene>
<organism evidence="1 2">
    <name type="scientific">Niastella koreensis</name>
    <dbReference type="NCBI Taxonomy" id="354356"/>
    <lineage>
        <taxon>Bacteria</taxon>
        <taxon>Pseudomonadati</taxon>
        <taxon>Bacteroidota</taxon>
        <taxon>Chitinophagia</taxon>
        <taxon>Chitinophagales</taxon>
        <taxon>Chitinophagaceae</taxon>
        <taxon>Niastella</taxon>
    </lineage>
</organism>
<proteinExistence type="predicted"/>
<reference evidence="1 2" key="1">
    <citation type="submission" date="2016-04" db="EMBL/GenBank/DDBJ databases">
        <authorList>
            <person name="Chen L."/>
            <person name="Zhuang W."/>
            <person name="Wang G."/>
        </authorList>
    </citation>
    <scope>NUCLEOTIDE SEQUENCE [LARGE SCALE GENOMIC DNA]</scope>
    <source>
        <strain evidence="2">GR20</strain>
    </source>
</reference>
<comment type="caution">
    <text evidence="1">The sequence shown here is derived from an EMBL/GenBank/DDBJ whole genome shotgun (WGS) entry which is preliminary data.</text>
</comment>
<evidence type="ECO:0000313" key="1">
    <source>
        <dbReference type="EMBL" id="OQP46195.1"/>
    </source>
</evidence>
<dbReference type="RefSeq" id="WP_014219157.1">
    <property type="nucleotide sequence ID" value="NZ_LWBO01000016.1"/>
</dbReference>
<evidence type="ECO:0000313" key="2">
    <source>
        <dbReference type="Proteomes" id="UP000192277"/>
    </source>
</evidence>
<dbReference type="Proteomes" id="UP000192277">
    <property type="component" value="Unassembled WGS sequence"/>
</dbReference>
<accession>A0ABX3NUN6</accession>
<keyword evidence="2" id="KW-1185">Reference proteome</keyword>
<sequence>MEKTFENEVKFSDPLVKQGLEAGKIIIHSSENHSDDIISAYLIFNNNFDEEVTAKVFSPQGKEYGRTRTHVKGKKGDAFYVDFVFDSRTNIDGKGSIQFE</sequence>
<name>A0ABX3NUN6_9BACT</name>
<dbReference type="EMBL" id="LWBO01000016">
    <property type="protein sequence ID" value="OQP46195.1"/>
    <property type="molecule type" value="Genomic_DNA"/>
</dbReference>
<protein>
    <submittedName>
        <fullName evidence="1">Uncharacterized protein</fullName>
    </submittedName>
</protein>